<keyword evidence="3" id="KW-0407">Ion channel</keyword>
<feature type="domain" description="Potassium channel" evidence="2">
    <location>
        <begin position="67"/>
        <end position="133"/>
    </location>
</feature>
<protein>
    <submittedName>
        <fullName evidence="3">Two pore domain potassium channel family protein</fullName>
    </submittedName>
</protein>
<sequence>MTIAQQLLWGSVCLLACLILHVIWISIGVDLLWRSRDRLAHQRRFMRTTLVIVLAVGAMLIAITAQVLLWSFFYVSFSALEDWNTALYFSMVTFTTLGYGDIILEPDLRIFATFGAVTGLFSFGLSTAFLVAAASHLMNGVVPDHNSGENRRDTGAP</sequence>
<dbReference type="Pfam" id="PF07885">
    <property type="entry name" value="Ion_trans_2"/>
    <property type="match status" value="1"/>
</dbReference>
<feature type="transmembrane region" description="Helical" evidence="1">
    <location>
        <begin position="50"/>
        <end position="73"/>
    </location>
</feature>
<gene>
    <name evidence="3" type="ORF">JF290_03250</name>
</gene>
<evidence type="ECO:0000259" key="2">
    <source>
        <dbReference type="Pfam" id="PF07885"/>
    </source>
</evidence>
<dbReference type="EMBL" id="JAELVR010000002">
    <property type="protein sequence ID" value="MBJ6370535.1"/>
    <property type="molecule type" value="Genomic_DNA"/>
</dbReference>
<keyword evidence="1" id="KW-1133">Transmembrane helix</keyword>
<evidence type="ECO:0000313" key="4">
    <source>
        <dbReference type="Proteomes" id="UP000619079"/>
    </source>
</evidence>
<evidence type="ECO:0000256" key="1">
    <source>
        <dbReference type="SAM" id="Phobius"/>
    </source>
</evidence>
<feature type="transmembrane region" description="Helical" evidence="1">
    <location>
        <begin position="111"/>
        <end position="134"/>
    </location>
</feature>
<evidence type="ECO:0000313" key="3">
    <source>
        <dbReference type="EMBL" id="MBJ6370535.1"/>
    </source>
</evidence>
<proteinExistence type="predicted"/>
<dbReference type="Gene3D" id="1.10.287.70">
    <property type="match status" value="1"/>
</dbReference>
<dbReference type="AlphaFoldDB" id="A0A8J7J1D8"/>
<name>A0A8J7J1D8_9RHOB</name>
<reference evidence="3" key="1">
    <citation type="submission" date="2020-12" db="EMBL/GenBank/DDBJ databases">
        <title>Sedimentitalea sp. nov., isolated from sand in Incheon.</title>
        <authorList>
            <person name="Kim W."/>
        </authorList>
    </citation>
    <scope>NUCLEOTIDE SEQUENCE</scope>
    <source>
        <strain evidence="3">CAU 1593</strain>
    </source>
</reference>
<keyword evidence="3" id="KW-0406">Ion transport</keyword>
<organism evidence="3 4">
    <name type="scientific">Sedimentitalea arenosa</name>
    <dbReference type="NCBI Taxonomy" id="2798803"/>
    <lineage>
        <taxon>Bacteria</taxon>
        <taxon>Pseudomonadati</taxon>
        <taxon>Pseudomonadota</taxon>
        <taxon>Alphaproteobacteria</taxon>
        <taxon>Rhodobacterales</taxon>
        <taxon>Paracoccaceae</taxon>
        <taxon>Sedimentitalea</taxon>
    </lineage>
</organism>
<dbReference type="InterPro" id="IPR013099">
    <property type="entry name" value="K_chnl_dom"/>
</dbReference>
<keyword evidence="1" id="KW-0812">Transmembrane</keyword>
<dbReference type="SUPFAM" id="SSF81324">
    <property type="entry name" value="Voltage-gated potassium channels"/>
    <property type="match status" value="1"/>
</dbReference>
<keyword evidence="1" id="KW-0472">Membrane</keyword>
<feature type="transmembrane region" description="Helical" evidence="1">
    <location>
        <begin position="6"/>
        <end position="29"/>
    </location>
</feature>
<keyword evidence="3" id="KW-0813">Transport</keyword>
<dbReference type="GO" id="GO:0034220">
    <property type="term" value="P:monoatomic ion transmembrane transport"/>
    <property type="evidence" value="ECO:0007669"/>
    <property type="project" value="UniProtKB-KW"/>
</dbReference>
<keyword evidence="4" id="KW-1185">Reference proteome</keyword>
<dbReference type="Proteomes" id="UP000619079">
    <property type="component" value="Unassembled WGS sequence"/>
</dbReference>
<comment type="caution">
    <text evidence="3">The sequence shown here is derived from an EMBL/GenBank/DDBJ whole genome shotgun (WGS) entry which is preliminary data.</text>
</comment>
<feature type="transmembrane region" description="Helical" evidence="1">
    <location>
        <begin position="85"/>
        <end position="104"/>
    </location>
</feature>
<accession>A0A8J7J1D8</accession>
<dbReference type="RefSeq" id="WP_199023319.1">
    <property type="nucleotide sequence ID" value="NZ_JAELVR010000002.1"/>
</dbReference>